<dbReference type="PANTHER" id="PTHR46825:SF9">
    <property type="entry name" value="BETA-LACTAMASE-RELATED DOMAIN-CONTAINING PROTEIN"/>
    <property type="match status" value="1"/>
</dbReference>
<sequence>MNAKDNHVYSTSKKLRQKLILQTITFLTITFSAFSVHADELDQWIVELMQKRNIPGLQLAVVQNNKITKTANYGTANIEDNIAVDSTTLFAINSVTKAFVGVALMQLVEQKKLTLDAPISTYLPDLPKQWHPITTRQLMSHTSGLPEILKDGIGNLISDQGPDHAWQRVQTMPLEFNTGTRFKYNQTNYVIVGQLINKLSGMPFQEFIQKNQLQQAEMNRTIEAGFNNLNNVVKHSARRYENQGNDLLNSREAIFSPLLQTAAGMASTATELAHWLIALQTNQLMGADSVRKMWTPTRLLNGNTQGFNQRLNGYSLGWPVMAREEHPAIAAVGGDRAGVFVYPEDNMSIVILTNLIGALPSQFVDEIAGFYIPEMKRENGFGLSKNLKKLWQVLEVQGYENAIEAAHILSQKEHIQFDEKNINQWGYSLINQDKLNEALAIFKLNTHLFPNSYNTFDSLAEAYWYLGYHKHAIANYNHVLTLQPDNAHAKKQLAKLAKLNQ</sequence>
<dbReference type="InterPro" id="IPR050491">
    <property type="entry name" value="AmpC-like"/>
</dbReference>
<dbReference type="EMBL" id="CP032090">
    <property type="protein sequence ID" value="AXV66691.1"/>
    <property type="molecule type" value="Genomic_DNA"/>
</dbReference>
<dbReference type="AlphaFoldDB" id="A0AAD0S2B2"/>
<dbReference type="InterPro" id="IPR012338">
    <property type="entry name" value="Beta-lactam/transpept-like"/>
</dbReference>
<dbReference type="PROSITE" id="PS50005">
    <property type="entry name" value="TPR"/>
    <property type="match status" value="1"/>
</dbReference>
<dbReference type="InterPro" id="IPR019734">
    <property type="entry name" value="TPR_rpt"/>
</dbReference>
<accession>A0AAD0S2B2</accession>
<feature type="repeat" description="TPR" evidence="1">
    <location>
        <begin position="453"/>
        <end position="486"/>
    </location>
</feature>
<dbReference type="Proteomes" id="UP000264605">
    <property type="component" value="Chromosome"/>
</dbReference>
<evidence type="ECO:0000313" key="3">
    <source>
        <dbReference type="EMBL" id="AXV66691.1"/>
    </source>
</evidence>
<gene>
    <name evidence="3" type="ORF">D0907_16000</name>
</gene>
<dbReference type="Gene3D" id="1.25.40.10">
    <property type="entry name" value="Tetratricopeptide repeat domain"/>
    <property type="match status" value="1"/>
</dbReference>
<dbReference type="SUPFAM" id="SSF48452">
    <property type="entry name" value="TPR-like"/>
    <property type="match status" value="1"/>
</dbReference>
<dbReference type="Pfam" id="PF00144">
    <property type="entry name" value="Beta-lactamase"/>
    <property type="match status" value="1"/>
</dbReference>
<evidence type="ECO:0000259" key="2">
    <source>
        <dbReference type="Pfam" id="PF00144"/>
    </source>
</evidence>
<name>A0AAD0S2B2_9GAMM</name>
<dbReference type="KEGG" id="pdj:D0907_16000"/>
<feature type="domain" description="Beta-lactamase-related" evidence="2">
    <location>
        <begin position="41"/>
        <end position="355"/>
    </location>
</feature>
<evidence type="ECO:0000256" key="1">
    <source>
        <dbReference type="PROSITE-ProRule" id="PRU00339"/>
    </source>
</evidence>
<keyword evidence="3" id="KW-0378">Hydrolase</keyword>
<dbReference type="Gene3D" id="3.40.710.10">
    <property type="entry name" value="DD-peptidase/beta-lactamase superfamily"/>
    <property type="match status" value="1"/>
</dbReference>
<proteinExistence type="predicted"/>
<dbReference type="PANTHER" id="PTHR46825">
    <property type="entry name" value="D-ALANYL-D-ALANINE-CARBOXYPEPTIDASE/ENDOPEPTIDASE AMPH"/>
    <property type="match status" value="1"/>
</dbReference>
<dbReference type="SUPFAM" id="SSF56601">
    <property type="entry name" value="beta-lactamase/transpeptidase-like"/>
    <property type="match status" value="1"/>
</dbReference>
<organism evidence="3 4">
    <name type="scientific">Pseudoalteromonas lipolytica</name>
    <dbReference type="NCBI Taxonomy" id="570156"/>
    <lineage>
        <taxon>Bacteria</taxon>
        <taxon>Pseudomonadati</taxon>
        <taxon>Pseudomonadota</taxon>
        <taxon>Gammaproteobacteria</taxon>
        <taxon>Alteromonadales</taxon>
        <taxon>Pseudoalteromonadaceae</taxon>
        <taxon>Pseudoalteromonas</taxon>
    </lineage>
</organism>
<dbReference type="InterPro" id="IPR011990">
    <property type="entry name" value="TPR-like_helical_dom_sf"/>
</dbReference>
<keyword evidence="1" id="KW-0802">TPR repeat</keyword>
<reference evidence="3 4" key="1">
    <citation type="submission" date="2018-08" db="EMBL/GenBank/DDBJ databases">
        <title>Draft genome sequence of Pseudoalteromonas donghaensis HJ51.</title>
        <authorList>
            <person name="Oh J."/>
            <person name="Roh D."/>
        </authorList>
    </citation>
    <scope>NUCLEOTIDE SEQUENCE [LARGE SCALE GENOMIC DNA]</scope>
    <source>
        <strain evidence="3 4">HJ51</strain>
    </source>
</reference>
<dbReference type="GO" id="GO:0016787">
    <property type="term" value="F:hydrolase activity"/>
    <property type="evidence" value="ECO:0007669"/>
    <property type="project" value="UniProtKB-KW"/>
</dbReference>
<dbReference type="InterPro" id="IPR001466">
    <property type="entry name" value="Beta-lactam-related"/>
</dbReference>
<evidence type="ECO:0000313" key="4">
    <source>
        <dbReference type="Proteomes" id="UP000264605"/>
    </source>
</evidence>
<protein>
    <submittedName>
        <fullName evidence="3">Class A beta-lactamase-related serine hydrolase</fullName>
    </submittedName>
</protein>